<organism evidence="1 2">
    <name type="scientific">Ophiobolus disseminans</name>
    <dbReference type="NCBI Taxonomy" id="1469910"/>
    <lineage>
        <taxon>Eukaryota</taxon>
        <taxon>Fungi</taxon>
        <taxon>Dikarya</taxon>
        <taxon>Ascomycota</taxon>
        <taxon>Pezizomycotina</taxon>
        <taxon>Dothideomycetes</taxon>
        <taxon>Pleosporomycetidae</taxon>
        <taxon>Pleosporales</taxon>
        <taxon>Pleosporineae</taxon>
        <taxon>Phaeosphaeriaceae</taxon>
        <taxon>Ophiobolus</taxon>
    </lineage>
</organism>
<dbReference type="AlphaFoldDB" id="A0A6A7AG50"/>
<gene>
    <name evidence="1" type="ORF">CC86DRAFT_400668</name>
</gene>
<dbReference type="EMBL" id="MU006217">
    <property type="protein sequence ID" value="KAF2831884.1"/>
    <property type="molecule type" value="Genomic_DNA"/>
</dbReference>
<proteinExistence type="predicted"/>
<evidence type="ECO:0000313" key="2">
    <source>
        <dbReference type="Proteomes" id="UP000799424"/>
    </source>
</evidence>
<reference evidence="1" key="1">
    <citation type="journal article" date="2020" name="Stud. Mycol.">
        <title>101 Dothideomycetes genomes: a test case for predicting lifestyles and emergence of pathogens.</title>
        <authorList>
            <person name="Haridas S."/>
            <person name="Albert R."/>
            <person name="Binder M."/>
            <person name="Bloem J."/>
            <person name="Labutti K."/>
            <person name="Salamov A."/>
            <person name="Andreopoulos B."/>
            <person name="Baker S."/>
            <person name="Barry K."/>
            <person name="Bills G."/>
            <person name="Bluhm B."/>
            <person name="Cannon C."/>
            <person name="Castanera R."/>
            <person name="Culley D."/>
            <person name="Daum C."/>
            <person name="Ezra D."/>
            <person name="Gonzalez J."/>
            <person name="Henrissat B."/>
            <person name="Kuo A."/>
            <person name="Liang C."/>
            <person name="Lipzen A."/>
            <person name="Lutzoni F."/>
            <person name="Magnuson J."/>
            <person name="Mondo S."/>
            <person name="Nolan M."/>
            <person name="Ohm R."/>
            <person name="Pangilinan J."/>
            <person name="Park H.-J."/>
            <person name="Ramirez L."/>
            <person name="Alfaro M."/>
            <person name="Sun H."/>
            <person name="Tritt A."/>
            <person name="Yoshinaga Y."/>
            <person name="Zwiers L.-H."/>
            <person name="Turgeon B."/>
            <person name="Goodwin S."/>
            <person name="Spatafora J."/>
            <person name="Crous P."/>
            <person name="Grigoriev I."/>
        </authorList>
    </citation>
    <scope>NUCLEOTIDE SEQUENCE</scope>
    <source>
        <strain evidence="1">CBS 113818</strain>
    </source>
</reference>
<protein>
    <submittedName>
        <fullName evidence="1">Uncharacterized protein</fullName>
    </submittedName>
</protein>
<accession>A0A6A7AG50</accession>
<dbReference type="Proteomes" id="UP000799424">
    <property type="component" value="Unassembled WGS sequence"/>
</dbReference>
<evidence type="ECO:0000313" key="1">
    <source>
        <dbReference type="EMBL" id="KAF2831884.1"/>
    </source>
</evidence>
<name>A0A6A7AG50_9PLEO</name>
<keyword evidence="2" id="KW-1185">Reference proteome</keyword>
<sequence>MTSTAWQSPLTPGARKNLRVVLSFKPLRNGKVHNGFKPFGFLSDSSIHRHSPSNPYSEQVLHAPRTTTAGSISLKASRSLTISSYLDATTNGAGSVLTATLSTVRSTHHSCLVLADKRYNALNRRPEVQSVIRYHPHISQHPEEASTWGHTSYDRFMLSAKHCDSTTSEYYHIIKPRLARL</sequence>